<keyword evidence="3" id="KW-0732">Signal</keyword>
<dbReference type="InterPro" id="IPR005064">
    <property type="entry name" value="BUG"/>
</dbReference>
<dbReference type="Proteomes" id="UP000318667">
    <property type="component" value="Unassembled WGS sequence"/>
</dbReference>
<dbReference type="AlphaFoldDB" id="A0A562K3L0"/>
<reference evidence="4 5" key="1">
    <citation type="journal article" date="2015" name="Stand. Genomic Sci.">
        <title>Genomic Encyclopedia of Bacterial and Archaeal Type Strains, Phase III: the genomes of soil and plant-associated and newly described type strains.</title>
        <authorList>
            <person name="Whitman W.B."/>
            <person name="Woyke T."/>
            <person name="Klenk H.P."/>
            <person name="Zhou Y."/>
            <person name="Lilburn T.G."/>
            <person name="Beck B.J."/>
            <person name="De Vos P."/>
            <person name="Vandamme P."/>
            <person name="Eisen J.A."/>
            <person name="Garrity G."/>
            <person name="Hugenholtz P."/>
            <person name="Kyrpides N.C."/>
        </authorList>
    </citation>
    <scope>NUCLEOTIDE SEQUENCE [LARGE SCALE GENOMIC DNA]</scope>
    <source>
        <strain evidence="4 5">CGMCC 1.10115</strain>
    </source>
</reference>
<dbReference type="InterPro" id="IPR042100">
    <property type="entry name" value="Bug_dom1"/>
</dbReference>
<organism evidence="4 5">
    <name type="scientific">Cytobacillus oceanisediminis</name>
    <dbReference type="NCBI Taxonomy" id="665099"/>
    <lineage>
        <taxon>Bacteria</taxon>
        <taxon>Bacillati</taxon>
        <taxon>Bacillota</taxon>
        <taxon>Bacilli</taxon>
        <taxon>Bacillales</taxon>
        <taxon>Bacillaceae</taxon>
        <taxon>Cytobacillus</taxon>
    </lineage>
</organism>
<dbReference type="EMBL" id="VLKI01000002">
    <property type="protein sequence ID" value="TWH89833.1"/>
    <property type="molecule type" value="Genomic_DNA"/>
</dbReference>
<dbReference type="PIRSF" id="PIRSF017082">
    <property type="entry name" value="YflP"/>
    <property type="match status" value="1"/>
</dbReference>
<dbReference type="PANTHER" id="PTHR42928:SF5">
    <property type="entry name" value="BLR1237 PROTEIN"/>
    <property type="match status" value="1"/>
</dbReference>
<dbReference type="Gene3D" id="3.40.190.10">
    <property type="entry name" value="Periplasmic binding protein-like II"/>
    <property type="match status" value="1"/>
</dbReference>
<keyword evidence="4" id="KW-0675">Receptor</keyword>
<feature type="region of interest" description="Disordered" evidence="2">
    <location>
        <begin position="22"/>
        <end position="45"/>
    </location>
</feature>
<evidence type="ECO:0000256" key="1">
    <source>
        <dbReference type="ARBA" id="ARBA00006987"/>
    </source>
</evidence>
<feature type="chain" id="PRO_5039379651" evidence="3">
    <location>
        <begin position="22"/>
        <end position="341"/>
    </location>
</feature>
<dbReference type="CDD" id="cd07012">
    <property type="entry name" value="PBP2_Bug_TTT"/>
    <property type="match status" value="1"/>
</dbReference>
<dbReference type="GeneID" id="65402336"/>
<sequence length="341" mass="36672">MKKFLVLIVAIFLVFSLAACGSSNSTSTKADSNTGEKPSESAKSDFPKKPIKLIIPYGPGGATDVIFRLVAKEAEKHLGQPVVPVNMEGAGATLGARHVKDAKPDGYTILGSHDTIATSHLSGSSDFSFDAFEPISLLTKTINIPSTNSKSGIKTAAEFVEYVKANPGKAKISMIPGSTSHFFMAQFLAETGISTDEIRFVGYPGTGDEVAALYANEVDFSMLNIPSGKGFYEDGSLIPAGIAHNERLDLLPDTPTLIEQGINIENATNRGIFAPKGTPEEHIVIIEEAFKKALESDEVKNKINDELGSITSFIPHTEYKDFLDKQEAKLKEIAEGLDFKK</sequence>
<dbReference type="SUPFAM" id="SSF53850">
    <property type="entry name" value="Periplasmic binding protein-like II"/>
    <property type="match status" value="1"/>
</dbReference>
<evidence type="ECO:0000313" key="5">
    <source>
        <dbReference type="Proteomes" id="UP000318667"/>
    </source>
</evidence>
<feature type="signal peptide" evidence="3">
    <location>
        <begin position="1"/>
        <end position="21"/>
    </location>
</feature>
<dbReference type="Gene3D" id="3.40.190.150">
    <property type="entry name" value="Bordetella uptake gene, domain 1"/>
    <property type="match status" value="1"/>
</dbReference>
<proteinExistence type="inferred from homology"/>
<feature type="compositionally biased region" description="Polar residues" evidence="2">
    <location>
        <begin position="22"/>
        <end position="36"/>
    </location>
</feature>
<protein>
    <submittedName>
        <fullName evidence="4">Tripartite-type tricarboxylate transporter receptor subunit TctC</fullName>
    </submittedName>
</protein>
<comment type="caution">
    <text evidence="4">The sequence shown here is derived from an EMBL/GenBank/DDBJ whole genome shotgun (WGS) entry which is preliminary data.</text>
</comment>
<dbReference type="Pfam" id="PF03401">
    <property type="entry name" value="TctC"/>
    <property type="match status" value="1"/>
</dbReference>
<evidence type="ECO:0000313" key="4">
    <source>
        <dbReference type="EMBL" id="TWH89833.1"/>
    </source>
</evidence>
<dbReference type="PANTHER" id="PTHR42928">
    <property type="entry name" value="TRICARBOXYLATE-BINDING PROTEIN"/>
    <property type="match status" value="1"/>
</dbReference>
<name>A0A562K3L0_9BACI</name>
<accession>A0A562K3L0</accession>
<gene>
    <name evidence="4" type="ORF">IQ19_01083</name>
</gene>
<dbReference type="RefSeq" id="WP_199749380.1">
    <property type="nucleotide sequence ID" value="NZ_CBCSDC010000054.1"/>
</dbReference>
<evidence type="ECO:0000256" key="3">
    <source>
        <dbReference type="SAM" id="SignalP"/>
    </source>
</evidence>
<comment type="similarity">
    <text evidence="1">Belongs to the UPF0065 (bug) family.</text>
</comment>
<keyword evidence="5" id="KW-1185">Reference proteome</keyword>
<evidence type="ECO:0000256" key="2">
    <source>
        <dbReference type="SAM" id="MobiDB-lite"/>
    </source>
</evidence>
<dbReference type="PROSITE" id="PS51257">
    <property type="entry name" value="PROKAR_LIPOPROTEIN"/>
    <property type="match status" value="1"/>
</dbReference>